<proteinExistence type="inferred from homology"/>
<keyword evidence="2 4" id="KW-0732">Signal</keyword>
<dbReference type="InterPro" id="IPR026045">
    <property type="entry name" value="Ferric-bd"/>
</dbReference>
<organism evidence="5 6">
    <name type="scientific">Stappia sediminis</name>
    <dbReference type="NCBI Taxonomy" id="2692190"/>
    <lineage>
        <taxon>Bacteria</taxon>
        <taxon>Pseudomonadati</taxon>
        <taxon>Pseudomonadota</taxon>
        <taxon>Alphaproteobacteria</taxon>
        <taxon>Hyphomicrobiales</taxon>
        <taxon>Stappiaceae</taxon>
        <taxon>Stappia</taxon>
    </lineage>
</organism>
<accession>A0A7X3S8Y4</accession>
<reference evidence="5 6" key="1">
    <citation type="submission" date="2019-12" db="EMBL/GenBank/DDBJ databases">
        <authorList>
            <person name="Li M."/>
        </authorList>
    </citation>
    <scope>NUCLEOTIDE SEQUENCE [LARGE SCALE GENOMIC DNA]</scope>
    <source>
        <strain evidence="5 6">GBMRC 2046</strain>
    </source>
</reference>
<protein>
    <submittedName>
        <fullName evidence="5">Extracellular solute-binding protein</fullName>
    </submittedName>
</protein>
<feature type="signal peptide" evidence="4">
    <location>
        <begin position="1"/>
        <end position="29"/>
    </location>
</feature>
<sequence>MNKTSLAGRVAAAATGLLTVAALTLPASAAGEVNIYSYRQPELIEPLLDAFTEKTGIKTNVIFADKGLAQRMQAEGENSPADILMTVDIGRLDGAKALGVTQAVDSEIINANIPAEFRDPEGHWFGLTTRARVVFASKERVTQDAITYEELADPKWKGRICTRSGQHPYNIGLFASVVAHKGEKAAEEWLAGLRDNLARKPAGNDRGQVQGIYSGECDIGLGNTYYMGKMQTNEKEPEQKEWANSAKILFPTSAEGGTHVNISGVVMAKYAPNHDEALKLMEYLSSAEAQQIYAKSNFEYPVKPGVEASELVRSWGSFTPDDLPLSEISAHRKTASELVDKVGYDDGPAS</sequence>
<dbReference type="GO" id="GO:0030288">
    <property type="term" value="C:outer membrane-bounded periplasmic space"/>
    <property type="evidence" value="ECO:0007669"/>
    <property type="project" value="TreeGrafter"/>
</dbReference>
<keyword evidence="3" id="KW-0479">Metal-binding</keyword>
<evidence type="ECO:0000256" key="1">
    <source>
        <dbReference type="ARBA" id="ARBA00008520"/>
    </source>
</evidence>
<feature type="binding site" evidence="3">
    <location>
        <position position="226"/>
    </location>
    <ligand>
        <name>Fe cation</name>
        <dbReference type="ChEBI" id="CHEBI:24875"/>
    </ligand>
</feature>
<dbReference type="Gene3D" id="3.40.190.10">
    <property type="entry name" value="Periplasmic binding protein-like II"/>
    <property type="match status" value="2"/>
</dbReference>
<evidence type="ECO:0000256" key="3">
    <source>
        <dbReference type="PIRSR" id="PIRSR002825-1"/>
    </source>
</evidence>
<evidence type="ECO:0000256" key="4">
    <source>
        <dbReference type="SAM" id="SignalP"/>
    </source>
</evidence>
<dbReference type="AlphaFoldDB" id="A0A7X3S8Y4"/>
<dbReference type="Proteomes" id="UP000433101">
    <property type="component" value="Unassembled WGS sequence"/>
</dbReference>
<dbReference type="CDD" id="cd13542">
    <property type="entry name" value="PBP2_FutA1_ilke"/>
    <property type="match status" value="1"/>
</dbReference>
<dbReference type="RefSeq" id="WP_160776486.1">
    <property type="nucleotide sequence ID" value="NZ_WUMV01000007.1"/>
</dbReference>
<dbReference type="PIRSF" id="PIRSF002825">
    <property type="entry name" value="CfbpA"/>
    <property type="match status" value="1"/>
</dbReference>
<dbReference type="Pfam" id="PF13343">
    <property type="entry name" value="SBP_bac_6"/>
    <property type="match status" value="1"/>
</dbReference>
<comment type="caution">
    <text evidence="5">The sequence shown here is derived from an EMBL/GenBank/DDBJ whole genome shotgun (WGS) entry which is preliminary data.</text>
</comment>
<keyword evidence="3" id="KW-0408">Iron</keyword>
<evidence type="ECO:0000313" key="5">
    <source>
        <dbReference type="EMBL" id="MXN66240.1"/>
    </source>
</evidence>
<dbReference type="SUPFAM" id="SSF53850">
    <property type="entry name" value="Periplasmic binding protein-like II"/>
    <property type="match status" value="1"/>
</dbReference>
<feature type="binding site" evidence="3">
    <location>
        <position position="225"/>
    </location>
    <ligand>
        <name>Fe cation</name>
        <dbReference type="ChEBI" id="CHEBI:24875"/>
    </ligand>
</feature>
<comment type="similarity">
    <text evidence="1">Belongs to the bacterial solute-binding protein 1 family.</text>
</comment>
<gene>
    <name evidence="5" type="ORF">GR183_15100</name>
</gene>
<name>A0A7X3S8Y4_9HYPH</name>
<feature type="chain" id="PRO_5030674851" evidence="4">
    <location>
        <begin position="30"/>
        <end position="350"/>
    </location>
</feature>
<dbReference type="PANTHER" id="PTHR30006:SF15">
    <property type="entry name" value="IRON-UTILIZATION PERIPLASMIC PROTEIN"/>
    <property type="match status" value="1"/>
</dbReference>
<dbReference type="EMBL" id="WUMV01000007">
    <property type="protein sequence ID" value="MXN66240.1"/>
    <property type="molecule type" value="Genomic_DNA"/>
</dbReference>
<dbReference type="GO" id="GO:0046872">
    <property type="term" value="F:metal ion binding"/>
    <property type="evidence" value="ECO:0007669"/>
    <property type="project" value="UniProtKB-KW"/>
</dbReference>
<keyword evidence="6" id="KW-1185">Reference proteome</keyword>
<evidence type="ECO:0000313" key="6">
    <source>
        <dbReference type="Proteomes" id="UP000433101"/>
    </source>
</evidence>
<evidence type="ECO:0000256" key="2">
    <source>
        <dbReference type="ARBA" id="ARBA00022729"/>
    </source>
</evidence>
<dbReference type="PANTHER" id="PTHR30006">
    <property type="entry name" value="THIAMINE-BINDING PERIPLASMIC PROTEIN-RELATED"/>
    <property type="match status" value="1"/>
</dbReference>